<proteinExistence type="predicted"/>
<keyword evidence="3" id="KW-1185">Reference proteome</keyword>
<name>A0ABN9P953_9DINO</name>
<sequence>RREGVRLGIDVLPVSVGSFAGLSVLAVFAGGEVDAWNHRSVVEAQRVGPGDIIIRVNDTMGDTCQMMEDRTASRRVTMLRRGPQNGGAAAQPQVTERPVQQPPQLQQPAPGPPPDTGLRLGSRAKGRGAAEAFREAEGCGQPGVEHYMRRRDGMPLGIDVMQPPGGGFGGGG</sequence>
<feature type="non-terminal residue" evidence="2">
    <location>
        <position position="172"/>
    </location>
</feature>
<evidence type="ECO:0000313" key="3">
    <source>
        <dbReference type="Proteomes" id="UP001189429"/>
    </source>
</evidence>
<evidence type="ECO:0000313" key="2">
    <source>
        <dbReference type="EMBL" id="CAK0789273.1"/>
    </source>
</evidence>
<gene>
    <name evidence="2" type="ORF">PCOR1329_LOCUS897</name>
</gene>
<organism evidence="2 3">
    <name type="scientific">Prorocentrum cordatum</name>
    <dbReference type="NCBI Taxonomy" id="2364126"/>
    <lineage>
        <taxon>Eukaryota</taxon>
        <taxon>Sar</taxon>
        <taxon>Alveolata</taxon>
        <taxon>Dinophyceae</taxon>
        <taxon>Prorocentrales</taxon>
        <taxon>Prorocentraceae</taxon>
        <taxon>Prorocentrum</taxon>
    </lineage>
</organism>
<accession>A0ABN9P953</accession>
<feature type="non-terminal residue" evidence="2">
    <location>
        <position position="1"/>
    </location>
</feature>
<protein>
    <recommendedName>
        <fullName evidence="4">PDZ domain-containing protein</fullName>
    </recommendedName>
</protein>
<dbReference type="EMBL" id="CAUYUJ010000212">
    <property type="protein sequence ID" value="CAK0789273.1"/>
    <property type="molecule type" value="Genomic_DNA"/>
</dbReference>
<reference evidence="2" key="1">
    <citation type="submission" date="2023-10" db="EMBL/GenBank/DDBJ databases">
        <authorList>
            <person name="Chen Y."/>
            <person name="Shah S."/>
            <person name="Dougan E. K."/>
            <person name="Thang M."/>
            <person name="Chan C."/>
        </authorList>
    </citation>
    <scope>NUCLEOTIDE SEQUENCE [LARGE SCALE GENOMIC DNA]</scope>
</reference>
<feature type="region of interest" description="Disordered" evidence="1">
    <location>
        <begin position="80"/>
        <end position="147"/>
    </location>
</feature>
<evidence type="ECO:0000256" key="1">
    <source>
        <dbReference type="SAM" id="MobiDB-lite"/>
    </source>
</evidence>
<evidence type="ECO:0008006" key="4">
    <source>
        <dbReference type="Google" id="ProtNLM"/>
    </source>
</evidence>
<comment type="caution">
    <text evidence="2">The sequence shown here is derived from an EMBL/GenBank/DDBJ whole genome shotgun (WGS) entry which is preliminary data.</text>
</comment>
<dbReference type="Proteomes" id="UP001189429">
    <property type="component" value="Unassembled WGS sequence"/>
</dbReference>
<feature type="compositionally biased region" description="Low complexity" evidence="1">
    <location>
        <begin position="98"/>
        <end position="108"/>
    </location>
</feature>